<gene>
    <name evidence="1" type="ORF">Bpfe_011207</name>
</gene>
<reference evidence="1" key="1">
    <citation type="journal article" date="2023" name="PLoS Negl. Trop. Dis.">
        <title>A genome sequence for Biomphalaria pfeifferi, the major vector snail for the human-infecting parasite Schistosoma mansoni.</title>
        <authorList>
            <person name="Bu L."/>
            <person name="Lu L."/>
            <person name="Laidemitt M.R."/>
            <person name="Zhang S.M."/>
            <person name="Mutuku M."/>
            <person name="Mkoji G."/>
            <person name="Steinauer M."/>
            <person name="Loker E.S."/>
        </authorList>
    </citation>
    <scope>NUCLEOTIDE SEQUENCE</scope>
    <source>
        <strain evidence="1">KasaAsao</strain>
    </source>
</reference>
<sequence>RMWLSFSYSVPFFSLHPVDFGILVNFDSVDPYLWYIEQLWYAGQRFHSVGQFVYQYKDKAMSPEICRVSPCLHRAMPPEICIDSPCLHRAMSPEICIDSPCLHRAMSPEICIDSPCLHRAMSPEIFLVSPCLHRAVPGDIY</sequence>
<dbReference type="AlphaFoldDB" id="A0AAD8BSK3"/>
<evidence type="ECO:0000313" key="1">
    <source>
        <dbReference type="EMBL" id="KAK0059438.1"/>
    </source>
</evidence>
<protein>
    <submittedName>
        <fullName evidence="1">Amine oxidase [copper-containing]</fullName>
    </submittedName>
</protein>
<dbReference type="GO" id="GO:0008131">
    <property type="term" value="F:primary methylamine oxidase activity"/>
    <property type="evidence" value="ECO:0007669"/>
    <property type="project" value="InterPro"/>
</dbReference>
<accession>A0AAD8BSK3</accession>
<evidence type="ECO:0000313" key="2">
    <source>
        <dbReference type="Proteomes" id="UP001233172"/>
    </source>
</evidence>
<comment type="caution">
    <text evidence="1">The sequence shown here is derived from an EMBL/GenBank/DDBJ whole genome shotgun (WGS) entry which is preliminary data.</text>
</comment>
<dbReference type="EMBL" id="JASAOG010000042">
    <property type="protein sequence ID" value="KAK0059438.1"/>
    <property type="molecule type" value="Genomic_DNA"/>
</dbReference>
<name>A0AAD8BSK3_BIOPF</name>
<dbReference type="Proteomes" id="UP001233172">
    <property type="component" value="Unassembled WGS sequence"/>
</dbReference>
<dbReference type="GO" id="GO:0009308">
    <property type="term" value="P:amine metabolic process"/>
    <property type="evidence" value="ECO:0007669"/>
    <property type="project" value="InterPro"/>
</dbReference>
<feature type="non-terminal residue" evidence="1">
    <location>
        <position position="141"/>
    </location>
</feature>
<dbReference type="Gene3D" id="3.10.450.40">
    <property type="match status" value="1"/>
</dbReference>
<dbReference type="SUPFAM" id="SSF54416">
    <property type="entry name" value="Amine oxidase N-terminal region"/>
    <property type="match status" value="1"/>
</dbReference>
<organism evidence="1 2">
    <name type="scientific">Biomphalaria pfeifferi</name>
    <name type="common">Bloodfluke planorb</name>
    <name type="synonym">Freshwater snail</name>
    <dbReference type="NCBI Taxonomy" id="112525"/>
    <lineage>
        <taxon>Eukaryota</taxon>
        <taxon>Metazoa</taxon>
        <taxon>Spiralia</taxon>
        <taxon>Lophotrochozoa</taxon>
        <taxon>Mollusca</taxon>
        <taxon>Gastropoda</taxon>
        <taxon>Heterobranchia</taxon>
        <taxon>Euthyneura</taxon>
        <taxon>Panpulmonata</taxon>
        <taxon>Hygrophila</taxon>
        <taxon>Lymnaeoidea</taxon>
        <taxon>Planorbidae</taxon>
        <taxon>Biomphalaria</taxon>
    </lineage>
</organism>
<dbReference type="GO" id="GO:0048038">
    <property type="term" value="F:quinone binding"/>
    <property type="evidence" value="ECO:0007669"/>
    <property type="project" value="InterPro"/>
</dbReference>
<proteinExistence type="predicted"/>
<dbReference type="InterPro" id="IPR016182">
    <property type="entry name" value="Cu_amine_oxidase_N-reg"/>
</dbReference>
<dbReference type="GO" id="GO:0005507">
    <property type="term" value="F:copper ion binding"/>
    <property type="evidence" value="ECO:0007669"/>
    <property type="project" value="InterPro"/>
</dbReference>
<keyword evidence="2" id="KW-1185">Reference proteome</keyword>
<reference evidence="1" key="2">
    <citation type="submission" date="2023-04" db="EMBL/GenBank/DDBJ databases">
        <authorList>
            <person name="Bu L."/>
            <person name="Lu L."/>
            <person name="Laidemitt M.R."/>
            <person name="Zhang S.M."/>
            <person name="Mutuku M."/>
            <person name="Mkoji G."/>
            <person name="Steinauer M."/>
            <person name="Loker E.S."/>
        </authorList>
    </citation>
    <scope>NUCLEOTIDE SEQUENCE</scope>
    <source>
        <strain evidence="1">KasaAsao</strain>
        <tissue evidence="1">Whole Snail</tissue>
    </source>
</reference>